<evidence type="ECO:0000313" key="2">
    <source>
        <dbReference type="EMBL" id="SIN65407.1"/>
    </source>
</evidence>
<sequence length="229" mass="26887">MASKSPFIIRHLKPDNKSLNQKIEYIVYQNERGNSWNYSSVISEDQLIALKKEIDNALDQLSLADRLKISEEDSTKLQFAFDNDPLCTNCSFKMKYCKVCFTELQSPLERKLFLALKKTPIYFEVQFGISRSGKNIHTKNRSYDHPTDNFKEVLTIADFFINQGDQKLCIYTDGHTYHERTEEQALKDRNIDRQLQQMGYNVLRYTGKEINESLDKVVSEIEKWYENVN</sequence>
<reference evidence="3" key="1">
    <citation type="submission" date="2016-11" db="EMBL/GenBank/DDBJ databases">
        <authorList>
            <person name="Varghese N."/>
            <person name="Submissions S."/>
        </authorList>
    </citation>
    <scope>NUCLEOTIDE SEQUENCE [LARGE SCALE GENOMIC DNA]</scope>
    <source>
        <strain evidence="3">DSM 15292</strain>
    </source>
</reference>
<protein>
    <recommendedName>
        <fullName evidence="1">DUF559 domain-containing protein</fullName>
    </recommendedName>
</protein>
<feature type="domain" description="DUF559" evidence="1">
    <location>
        <begin position="156"/>
        <end position="223"/>
    </location>
</feature>
<dbReference type="Proteomes" id="UP000185221">
    <property type="component" value="Unassembled WGS sequence"/>
</dbReference>
<evidence type="ECO:0000313" key="3">
    <source>
        <dbReference type="Proteomes" id="UP000185221"/>
    </source>
</evidence>
<dbReference type="EMBL" id="FSRC01000001">
    <property type="protein sequence ID" value="SIN65407.1"/>
    <property type="molecule type" value="Genomic_DNA"/>
</dbReference>
<dbReference type="Pfam" id="PF04480">
    <property type="entry name" value="DUF559"/>
    <property type="match status" value="1"/>
</dbReference>
<dbReference type="OrthoDB" id="9801520at2"/>
<name>A0A1N6D3W8_9BACT</name>
<proteinExistence type="predicted"/>
<evidence type="ECO:0000259" key="1">
    <source>
        <dbReference type="Pfam" id="PF04480"/>
    </source>
</evidence>
<dbReference type="Gene3D" id="3.40.960.10">
    <property type="entry name" value="VSR Endonuclease"/>
    <property type="match status" value="1"/>
</dbReference>
<dbReference type="InterPro" id="IPR007569">
    <property type="entry name" value="DUF559"/>
</dbReference>
<dbReference type="RefSeq" id="WP_074222929.1">
    <property type="nucleotide sequence ID" value="NZ_FSRC01000001.1"/>
</dbReference>
<dbReference type="AlphaFoldDB" id="A0A1N6D3W8"/>
<accession>A0A1N6D3W8</accession>
<gene>
    <name evidence="2" type="ORF">SAMN05444394_0134</name>
</gene>
<dbReference type="STRING" id="226505.SAMN05444394_0134"/>
<organism evidence="2 3">
    <name type="scientific">Algoriphagus halophilus</name>
    <dbReference type="NCBI Taxonomy" id="226505"/>
    <lineage>
        <taxon>Bacteria</taxon>
        <taxon>Pseudomonadati</taxon>
        <taxon>Bacteroidota</taxon>
        <taxon>Cytophagia</taxon>
        <taxon>Cytophagales</taxon>
        <taxon>Cyclobacteriaceae</taxon>
        <taxon>Algoriphagus</taxon>
    </lineage>
</organism>
<keyword evidence="3" id="KW-1185">Reference proteome</keyword>